<name>A0A381W971_9ZZZZ</name>
<gene>
    <name evidence="1" type="ORF">METZ01_LOCUS101899</name>
</gene>
<dbReference type="AlphaFoldDB" id="A0A381W971"/>
<organism evidence="1">
    <name type="scientific">marine metagenome</name>
    <dbReference type="NCBI Taxonomy" id="408172"/>
    <lineage>
        <taxon>unclassified sequences</taxon>
        <taxon>metagenomes</taxon>
        <taxon>ecological metagenomes</taxon>
    </lineage>
</organism>
<sequence>SKGNNELELESEGAGEMIRFLDLSNAVSGGTLELSTKFQGDNLSYHDSEIHLSNFTLKEAPLLVDVFSLISPTGLLEQLLGDGVFYDEGYVKVTVAGKRYTIHEASAVGFSSGIVFSGWIDLDRNELDIKGSVAPAYILSRLVRWIPILGTILTGTDKGGLIALDFRLTGSIDDPEKSSNPLSLAPGILRDVFRFEWLNYFRSDNSTKKED</sequence>
<feature type="non-terminal residue" evidence="1">
    <location>
        <position position="1"/>
    </location>
</feature>
<accession>A0A381W971</accession>
<proteinExistence type="predicted"/>
<evidence type="ECO:0000313" key="1">
    <source>
        <dbReference type="EMBL" id="SVA49045.1"/>
    </source>
</evidence>
<reference evidence="1" key="1">
    <citation type="submission" date="2018-05" db="EMBL/GenBank/DDBJ databases">
        <authorList>
            <person name="Lanie J.A."/>
            <person name="Ng W.-L."/>
            <person name="Kazmierczak K.M."/>
            <person name="Andrzejewski T.M."/>
            <person name="Davidsen T.M."/>
            <person name="Wayne K.J."/>
            <person name="Tettelin H."/>
            <person name="Glass J.I."/>
            <person name="Rusch D."/>
            <person name="Podicherti R."/>
            <person name="Tsui H.-C.T."/>
            <person name="Winkler M.E."/>
        </authorList>
    </citation>
    <scope>NUCLEOTIDE SEQUENCE</scope>
</reference>
<dbReference type="EMBL" id="UINC01011078">
    <property type="protein sequence ID" value="SVA49045.1"/>
    <property type="molecule type" value="Genomic_DNA"/>
</dbReference>
<protein>
    <submittedName>
        <fullName evidence="1">Uncharacterized protein</fullName>
    </submittedName>
</protein>